<feature type="chain" id="PRO_5026881574" evidence="7">
    <location>
        <begin position="24"/>
        <end position="271"/>
    </location>
</feature>
<gene>
    <name evidence="9" type="ORF">TH68_03975</name>
</gene>
<dbReference type="GO" id="GO:0004222">
    <property type="term" value="F:metalloendopeptidase activity"/>
    <property type="evidence" value="ECO:0007669"/>
    <property type="project" value="InterPro"/>
</dbReference>
<proteinExistence type="inferred from homology"/>
<protein>
    <submittedName>
        <fullName evidence="9">Peptidase M48 Ste24p</fullName>
    </submittedName>
</protein>
<keyword evidence="1 6" id="KW-0645">Protease</keyword>
<comment type="cofactor">
    <cofactor evidence="6">
        <name>Zn(2+)</name>
        <dbReference type="ChEBI" id="CHEBI:29105"/>
    </cofactor>
    <text evidence="6">Binds 1 zinc ion per subunit.</text>
</comment>
<keyword evidence="5 6" id="KW-0482">Metalloprotease</keyword>
<keyword evidence="2" id="KW-0479">Metal-binding</keyword>
<evidence type="ECO:0000313" key="9">
    <source>
        <dbReference type="EMBL" id="KKZ14788.1"/>
    </source>
</evidence>
<evidence type="ECO:0000256" key="1">
    <source>
        <dbReference type="ARBA" id="ARBA00022670"/>
    </source>
</evidence>
<evidence type="ECO:0000256" key="5">
    <source>
        <dbReference type="ARBA" id="ARBA00023049"/>
    </source>
</evidence>
<dbReference type="GO" id="GO:0016020">
    <property type="term" value="C:membrane"/>
    <property type="evidence" value="ECO:0007669"/>
    <property type="project" value="TreeGrafter"/>
</dbReference>
<feature type="domain" description="Peptidase M48" evidence="8">
    <location>
        <begin position="68"/>
        <end position="246"/>
    </location>
</feature>
<comment type="similarity">
    <text evidence="6">Belongs to the peptidase M48 family.</text>
</comment>
<keyword evidence="3 6" id="KW-0378">Hydrolase</keyword>
<evidence type="ECO:0000256" key="6">
    <source>
        <dbReference type="RuleBase" id="RU003983"/>
    </source>
</evidence>
<dbReference type="PANTHER" id="PTHR22726">
    <property type="entry name" value="METALLOENDOPEPTIDASE OMA1"/>
    <property type="match status" value="1"/>
</dbReference>
<evidence type="ECO:0000256" key="2">
    <source>
        <dbReference type="ARBA" id="ARBA00022723"/>
    </source>
</evidence>
<comment type="caution">
    <text evidence="9">The sequence shown here is derived from an EMBL/GenBank/DDBJ whole genome shotgun (WGS) entry which is preliminary data.</text>
</comment>
<dbReference type="InterPro" id="IPR051156">
    <property type="entry name" value="Mito/Outer_Membr_Metalloprot"/>
</dbReference>
<dbReference type="EMBL" id="JXUO01000132">
    <property type="protein sequence ID" value="KKZ14788.1"/>
    <property type="molecule type" value="Genomic_DNA"/>
</dbReference>
<sequence length="271" mass="29404">MLRRLCWLLIAALLTGCSTSPTGRQQFMLVPPDAAISMAKTAYMSTLQQFARGGKLLNDPQLAERMGRITGRLVAIAVQEYPHTADWAWSVALVDDVNVINAWAMAGGRMAIYRGLVEKLRLSDAEIAHIMGHEIAHAIANHHAERMSMVLAQNLAVSVVDRNTAEDSRAAPIANTVATVALTLPNSRSGEEEADNLGMRIATKAGYDPQAVVTLWEKMAQHGGARAPEFLSTHPDPSSRIAKLSALVDDMEPLRPAVPPVPQKVRIYSAQ</sequence>
<dbReference type="InterPro" id="IPR001915">
    <property type="entry name" value="Peptidase_M48"/>
</dbReference>
<dbReference type="Pfam" id="PF01435">
    <property type="entry name" value="Peptidase_M48"/>
    <property type="match status" value="1"/>
</dbReference>
<keyword evidence="4 6" id="KW-0862">Zinc</keyword>
<dbReference type="GO" id="GO:0051603">
    <property type="term" value="P:proteolysis involved in protein catabolic process"/>
    <property type="evidence" value="ECO:0007669"/>
    <property type="project" value="TreeGrafter"/>
</dbReference>
<dbReference type="AlphaFoldDB" id="A0A6N3XBK1"/>
<dbReference type="PANTHER" id="PTHR22726:SF24">
    <property type="entry name" value="M48 FAMILY METALLOPEPTIDASE"/>
    <property type="match status" value="1"/>
</dbReference>
<evidence type="ECO:0000256" key="3">
    <source>
        <dbReference type="ARBA" id="ARBA00022801"/>
    </source>
</evidence>
<dbReference type="CDD" id="cd07331">
    <property type="entry name" value="M48C_Oma1_like"/>
    <property type="match status" value="1"/>
</dbReference>
<evidence type="ECO:0000256" key="4">
    <source>
        <dbReference type="ARBA" id="ARBA00022833"/>
    </source>
</evidence>
<name>A0A6N3XBK1_9SYNE</name>
<organism evidence="9 10">
    <name type="scientific">Candidatus Synechococcus spongiarum 142</name>
    <dbReference type="NCBI Taxonomy" id="1608213"/>
    <lineage>
        <taxon>Bacteria</taxon>
        <taxon>Bacillati</taxon>
        <taxon>Cyanobacteriota</taxon>
        <taxon>Cyanophyceae</taxon>
        <taxon>Synechococcales</taxon>
        <taxon>Synechococcaceae</taxon>
        <taxon>Synechococcus</taxon>
    </lineage>
</organism>
<dbReference type="GO" id="GO:0046872">
    <property type="term" value="F:metal ion binding"/>
    <property type="evidence" value="ECO:0007669"/>
    <property type="project" value="UniProtKB-KW"/>
</dbReference>
<evidence type="ECO:0000313" key="10">
    <source>
        <dbReference type="Proteomes" id="UP000035054"/>
    </source>
</evidence>
<dbReference type="PROSITE" id="PS51257">
    <property type="entry name" value="PROKAR_LIPOPROTEIN"/>
    <property type="match status" value="1"/>
</dbReference>
<keyword evidence="7" id="KW-0732">Signal</keyword>
<feature type="signal peptide" evidence="7">
    <location>
        <begin position="1"/>
        <end position="23"/>
    </location>
</feature>
<dbReference type="Gene3D" id="3.30.2010.10">
    <property type="entry name" value="Metalloproteases ('zincins'), catalytic domain"/>
    <property type="match status" value="1"/>
</dbReference>
<accession>A0A6N3XBK1</accession>
<reference evidence="9 10" key="1">
    <citation type="submission" date="2015-01" db="EMBL/GenBank/DDBJ databases">
        <title>Lifestyle Evolution in Cyanobacterial Symbionts of Sponges.</title>
        <authorList>
            <person name="Burgsdorf I."/>
            <person name="Slaby B.M."/>
            <person name="Handley K.M."/>
            <person name="Haber M."/>
            <person name="Blom J."/>
            <person name="Marshall C.W."/>
            <person name="Gilbert J.A."/>
            <person name="Hentschel U."/>
            <person name="Steindler L."/>
        </authorList>
    </citation>
    <scope>NUCLEOTIDE SEQUENCE [LARGE SCALE GENOMIC DNA]</scope>
    <source>
        <strain evidence="9">142</strain>
    </source>
</reference>
<evidence type="ECO:0000259" key="8">
    <source>
        <dbReference type="Pfam" id="PF01435"/>
    </source>
</evidence>
<evidence type="ECO:0000256" key="7">
    <source>
        <dbReference type="SAM" id="SignalP"/>
    </source>
</evidence>
<dbReference type="Proteomes" id="UP000035054">
    <property type="component" value="Unassembled WGS sequence"/>
</dbReference>